<feature type="region of interest" description="Disordered" evidence="1">
    <location>
        <begin position="65"/>
        <end position="87"/>
    </location>
</feature>
<feature type="compositionally biased region" description="Basic and acidic residues" evidence="1">
    <location>
        <begin position="71"/>
        <end position="87"/>
    </location>
</feature>
<evidence type="ECO:0000256" key="1">
    <source>
        <dbReference type="SAM" id="MobiDB-lite"/>
    </source>
</evidence>
<protein>
    <submittedName>
        <fullName evidence="2">Uncharacterized protein</fullName>
    </submittedName>
</protein>
<dbReference type="EMBL" id="BTRK01000005">
    <property type="protein sequence ID" value="GMR52735.1"/>
    <property type="molecule type" value="Genomic_DNA"/>
</dbReference>
<organism evidence="2 3">
    <name type="scientific">Pristionchus mayeri</name>
    <dbReference type="NCBI Taxonomy" id="1317129"/>
    <lineage>
        <taxon>Eukaryota</taxon>
        <taxon>Metazoa</taxon>
        <taxon>Ecdysozoa</taxon>
        <taxon>Nematoda</taxon>
        <taxon>Chromadorea</taxon>
        <taxon>Rhabditida</taxon>
        <taxon>Rhabditina</taxon>
        <taxon>Diplogasteromorpha</taxon>
        <taxon>Diplogasteroidea</taxon>
        <taxon>Neodiplogasteridae</taxon>
        <taxon>Pristionchus</taxon>
    </lineage>
</organism>
<evidence type="ECO:0000313" key="2">
    <source>
        <dbReference type="EMBL" id="GMR52735.1"/>
    </source>
</evidence>
<keyword evidence="3" id="KW-1185">Reference proteome</keyword>
<feature type="non-terminal residue" evidence="2">
    <location>
        <position position="1"/>
    </location>
</feature>
<gene>
    <name evidence="2" type="ORF">PMAYCL1PPCAC_22930</name>
</gene>
<dbReference type="Proteomes" id="UP001328107">
    <property type="component" value="Unassembled WGS sequence"/>
</dbReference>
<name>A0AAN5CYR8_9BILA</name>
<comment type="caution">
    <text evidence="2">The sequence shown here is derived from an EMBL/GenBank/DDBJ whole genome shotgun (WGS) entry which is preliminary data.</text>
</comment>
<sequence>ILHGHMLVLHFHTDGLPAGYCRIGIGFRRSEKPGDGIHRVSFLLRLLRRPAVFLLFHVLLGTRRVHQGSRKRQEGIRTEEKQMKMLP</sequence>
<proteinExistence type="predicted"/>
<evidence type="ECO:0000313" key="3">
    <source>
        <dbReference type="Proteomes" id="UP001328107"/>
    </source>
</evidence>
<dbReference type="AlphaFoldDB" id="A0AAN5CYR8"/>
<reference evidence="3" key="1">
    <citation type="submission" date="2022-10" db="EMBL/GenBank/DDBJ databases">
        <title>Genome assembly of Pristionchus species.</title>
        <authorList>
            <person name="Yoshida K."/>
            <person name="Sommer R.J."/>
        </authorList>
    </citation>
    <scope>NUCLEOTIDE SEQUENCE [LARGE SCALE GENOMIC DNA]</scope>
    <source>
        <strain evidence="3">RS5460</strain>
    </source>
</reference>
<accession>A0AAN5CYR8</accession>